<evidence type="ECO:0000256" key="1">
    <source>
        <dbReference type="SAM" id="Phobius"/>
    </source>
</evidence>
<dbReference type="PANTHER" id="PTHR35165:SF1">
    <property type="entry name" value="OS04G0577375 PROTEIN"/>
    <property type="match status" value="1"/>
</dbReference>
<comment type="caution">
    <text evidence="2">The sequence shown here is derived from an EMBL/GenBank/DDBJ whole genome shotgun (WGS) entry which is preliminary data.</text>
</comment>
<keyword evidence="1" id="KW-0472">Membrane</keyword>
<feature type="transmembrane region" description="Helical" evidence="1">
    <location>
        <begin position="66"/>
        <end position="88"/>
    </location>
</feature>
<organism evidence="2 3">
    <name type="scientific">Dendrobium thyrsiflorum</name>
    <name type="common">Pinecone-like raceme dendrobium</name>
    <name type="synonym">Orchid</name>
    <dbReference type="NCBI Taxonomy" id="117978"/>
    <lineage>
        <taxon>Eukaryota</taxon>
        <taxon>Viridiplantae</taxon>
        <taxon>Streptophyta</taxon>
        <taxon>Embryophyta</taxon>
        <taxon>Tracheophyta</taxon>
        <taxon>Spermatophyta</taxon>
        <taxon>Magnoliopsida</taxon>
        <taxon>Liliopsida</taxon>
        <taxon>Asparagales</taxon>
        <taxon>Orchidaceae</taxon>
        <taxon>Epidendroideae</taxon>
        <taxon>Malaxideae</taxon>
        <taxon>Dendrobiinae</taxon>
        <taxon>Dendrobium</taxon>
    </lineage>
</organism>
<dbReference type="InterPro" id="IPR032238">
    <property type="entry name" value="ATP-synth_Z"/>
</dbReference>
<dbReference type="EMBL" id="JANQDX010000006">
    <property type="protein sequence ID" value="KAL0923575.1"/>
    <property type="molecule type" value="Genomic_DNA"/>
</dbReference>
<keyword evidence="1" id="KW-0812">Transmembrane</keyword>
<evidence type="ECO:0000313" key="3">
    <source>
        <dbReference type="Proteomes" id="UP001552299"/>
    </source>
</evidence>
<keyword evidence="3" id="KW-1185">Reference proteome</keyword>
<dbReference type="AlphaFoldDB" id="A0ABD0VF70"/>
<name>A0ABD0VF70_DENTH</name>
<reference evidence="2 3" key="1">
    <citation type="journal article" date="2024" name="Plant Biotechnol. J.">
        <title>Dendrobium thyrsiflorum genome and its molecular insights into genes involved in important horticultural traits.</title>
        <authorList>
            <person name="Chen B."/>
            <person name="Wang J.Y."/>
            <person name="Zheng P.J."/>
            <person name="Li K.L."/>
            <person name="Liang Y.M."/>
            <person name="Chen X.F."/>
            <person name="Zhang C."/>
            <person name="Zhao X."/>
            <person name="He X."/>
            <person name="Zhang G.Q."/>
            <person name="Liu Z.J."/>
            <person name="Xu Q."/>
        </authorList>
    </citation>
    <scope>NUCLEOTIDE SEQUENCE [LARGE SCALE GENOMIC DNA]</scope>
    <source>
        <strain evidence="2">GZMU011</strain>
    </source>
</reference>
<proteinExistence type="predicted"/>
<evidence type="ECO:0008006" key="4">
    <source>
        <dbReference type="Google" id="ProtNLM"/>
    </source>
</evidence>
<dbReference type="Proteomes" id="UP001552299">
    <property type="component" value="Unassembled WGS sequence"/>
</dbReference>
<protein>
    <recommendedName>
        <fullName evidence="4">Transmembrane protein</fullName>
    </recommendedName>
</protein>
<evidence type="ECO:0000313" key="2">
    <source>
        <dbReference type="EMBL" id="KAL0923575.1"/>
    </source>
</evidence>
<dbReference type="Pfam" id="PF16594">
    <property type="entry name" value="ATP-synt_Z"/>
    <property type="match status" value="1"/>
</dbReference>
<dbReference type="PANTHER" id="PTHR35165">
    <property type="entry name" value="OS08G0113900 PROTEIN"/>
    <property type="match status" value="1"/>
</dbReference>
<accession>A0ABD0VF70</accession>
<feature type="transmembrane region" description="Helical" evidence="1">
    <location>
        <begin position="31"/>
        <end position="54"/>
    </location>
</feature>
<sequence length="155" mass="17264">MRNQPCRLFQIQKPPSTMQADGGDRRKSPSVIWLAAALLLFLSSAAGGGILAWWFLSFHRENQRLWMVPLGLVFLGAPLLACLSISFSQDGCRRIVQRPLTPPPAAEVTAVVTVADPESEERYQSSEQKKMDQMCQSSLSNRVEVLRPDIIGRLL</sequence>
<gene>
    <name evidence="2" type="ORF">M5K25_007637</name>
</gene>
<keyword evidence="1" id="KW-1133">Transmembrane helix</keyword>